<evidence type="ECO:0000313" key="2">
    <source>
        <dbReference type="Proteomes" id="UP000518752"/>
    </source>
</evidence>
<sequence length="269" mass="30258">MSMALGSLSAACLSTSPNFEDLKPAQNFRLMKDEDILYRLHRLEYFWGLSQGELDPFSELNHLYVRADVAQLLWSKDIALVPTTEVLATMNALIKDNFLGHFYCRRLCFESVPVQEYEYKLLPIAESGPSLYVLDKSGTNLQRVDYPYHDLPPLKLSLYPFFATTHAGAAFFKKGSTRDPEYSHPIRVMSAVYTCTVPSEFLNTSLNTLPGNSHDLAVLDDESTSDSESDVYSGHERERIQCWIQDAGVSYSKEVSIASEPKEDAASDT</sequence>
<proteinExistence type="predicted"/>
<evidence type="ECO:0000313" key="1">
    <source>
        <dbReference type="EMBL" id="KAF5381184.1"/>
    </source>
</evidence>
<dbReference type="AlphaFoldDB" id="A0A8H5HDD4"/>
<dbReference type="Proteomes" id="UP000518752">
    <property type="component" value="Unassembled WGS sequence"/>
</dbReference>
<accession>A0A8H5HDD4</accession>
<dbReference type="OrthoDB" id="2962802at2759"/>
<gene>
    <name evidence="1" type="ORF">D9757_007895</name>
</gene>
<name>A0A8H5HDD4_9AGAR</name>
<reference evidence="1 2" key="1">
    <citation type="journal article" date="2020" name="ISME J.">
        <title>Uncovering the hidden diversity of litter-decomposition mechanisms in mushroom-forming fungi.</title>
        <authorList>
            <person name="Floudas D."/>
            <person name="Bentzer J."/>
            <person name="Ahren D."/>
            <person name="Johansson T."/>
            <person name="Persson P."/>
            <person name="Tunlid A."/>
        </authorList>
    </citation>
    <scope>NUCLEOTIDE SEQUENCE [LARGE SCALE GENOMIC DNA]</scope>
    <source>
        <strain evidence="1 2">CBS 406.79</strain>
    </source>
</reference>
<protein>
    <submittedName>
        <fullName evidence="1">Uncharacterized protein</fullName>
    </submittedName>
</protein>
<organism evidence="1 2">
    <name type="scientific">Collybiopsis confluens</name>
    <dbReference type="NCBI Taxonomy" id="2823264"/>
    <lineage>
        <taxon>Eukaryota</taxon>
        <taxon>Fungi</taxon>
        <taxon>Dikarya</taxon>
        <taxon>Basidiomycota</taxon>
        <taxon>Agaricomycotina</taxon>
        <taxon>Agaricomycetes</taxon>
        <taxon>Agaricomycetidae</taxon>
        <taxon>Agaricales</taxon>
        <taxon>Marasmiineae</taxon>
        <taxon>Omphalotaceae</taxon>
        <taxon>Collybiopsis</taxon>
    </lineage>
</organism>
<comment type="caution">
    <text evidence="1">The sequence shown here is derived from an EMBL/GenBank/DDBJ whole genome shotgun (WGS) entry which is preliminary data.</text>
</comment>
<dbReference type="EMBL" id="JAACJN010000059">
    <property type="protein sequence ID" value="KAF5381184.1"/>
    <property type="molecule type" value="Genomic_DNA"/>
</dbReference>
<keyword evidence="2" id="KW-1185">Reference proteome</keyword>